<name>A0A8J4T964_9TREM</name>
<organism evidence="2 3">
    <name type="scientific">Paragonimus heterotremus</name>
    <dbReference type="NCBI Taxonomy" id="100268"/>
    <lineage>
        <taxon>Eukaryota</taxon>
        <taxon>Metazoa</taxon>
        <taxon>Spiralia</taxon>
        <taxon>Lophotrochozoa</taxon>
        <taxon>Platyhelminthes</taxon>
        <taxon>Trematoda</taxon>
        <taxon>Digenea</taxon>
        <taxon>Plagiorchiida</taxon>
        <taxon>Troglotremata</taxon>
        <taxon>Troglotrematidae</taxon>
        <taxon>Paragonimus</taxon>
    </lineage>
</organism>
<dbReference type="Proteomes" id="UP000748531">
    <property type="component" value="Unassembled WGS sequence"/>
</dbReference>
<reference evidence="2" key="1">
    <citation type="submission" date="2019-05" db="EMBL/GenBank/DDBJ databases">
        <title>Annotation for the trematode Paragonimus heterotremus.</title>
        <authorList>
            <person name="Choi Y.-J."/>
        </authorList>
    </citation>
    <scope>NUCLEOTIDE SEQUENCE</scope>
    <source>
        <strain evidence="2">LC</strain>
    </source>
</reference>
<feature type="transmembrane region" description="Helical" evidence="1">
    <location>
        <begin position="33"/>
        <end position="53"/>
    </location>
</feature>
<keyword evidence="1" id="KW-0472">Membrane</keyword>
<protein>
    <submittedName>
        <fullName evidence="2">Uncharacterized protein</fullName>
    </submittedName>
</protein>
<evidence type="ECO:0000313" key="2">
    <source>
        <dbReference type="EMBL" id="KAF5401968.1"/>
    </source>
</evidence>
<keyword evidence="3" id="KW-1185">Reference proteome</keyword>
<dbReference type="OrthoDB" id="10287608at2759"/>
<gene>
    <name evidence="2" type="ORF">PHET_04642</name>
</gene>
<sequence>MESSSATRSILYGGCSGILLGCCEFLYRSDPKRGVLVGLVTAFSVGYITNLVYRMKTLKISGGSPISYWDYKKSIDHTVFIHVRKQPT</sequence>
<feature type="transmembrane region" description="Helical" evidence="1">
    <location>
        <begin position="9"/>
        <end position="27"/>
    </location>
</feature>
<comment type="caution">
    <text evidence="2">The sequence shown here is derived from an EMBL/GenBank/DDBJ whole genome shotgun (WGS) entry which is preliminary data.</text>
</comment>
<evidence type="ECO:0000313" key="3">
    <source>
        <dbReference type="Proteomes" id="UP000748531"/>
    </source>
</evidence>
<dbReference type="EMBL" id="LUCH01002116">
    <property type="protein sequence ID" value="KAF5401968.1"/>
    <property type="molecule type" value="Genomic_DNA"/>
</dbReference>
<dbReference type="AlphaFoldDB" id="A0A8J4T964"/>
<evidence type="ECO:0000256" key="1">
    <source>
        <dbReference type="SAM" id="Phobius"/>
    </source>
</evidence>
<keyword evidence="1" id="KW-0812">Transmembrane</keyword>
<proteinExistence type="predicted"/>
<keyword evidence="1" id="KW-1133">Transmembrane helix</keyword>
<accession>A0A8J4T964</accession>